<evidence type="ECO:0000256" key="7">
    <source>
        <dbReference type="ARBA" id="ARBA00022490"/>
    </source>
</evidence>
<keyword evidence="12 16" id="KW-0630">Potassium</keyword>
<feature type="binding site" evidence="16">
    <location>
        <begin position="110"/>
        <end position="113"/>
    </location>
    <ligand>
        <name>substrate</name>
    </ligand>
</feature>
<feature type="binding site" evidence="16">
    <location>
        <position position="102"/>
    </location>
    <ligand>
        <name>substrate</name>
    </ligand>
</feature>
<dbReference type="Gene3D" id="3.30.420.40">
    <property type="match status" value="2"/>
</dbReference>
<dbReference type="InterPro" id="IPR004619">
    <property type="entry name" value="Type_III_PanK"/>
</dbReference>
<proteinExistence type="inferred from homology"/>
<dbReference type="NCBIfam" id="TIGR00671">
    <property type="entry name" value="baf"/>
    <property type="match status" value="1"/>
</dbReference>
<feature type="binding site" evidence="16">
    <location>
        <position position="190"/>
    </location>
    <ligand>
        <name>substrate</name>
    </ligand>
</feature>
<evidence type="ECO:0000256" key="14">
    <source>
        <dbReference type="ARBA" id="ARBA00038036"/>
    </source>
</evidence>
<keyword evidence="7 16" id="KW-0963">Cytoplasm</keyword>
<gene>
    <name evidence="16" type="primary">coaX</name>
    <name evidence="17" type="ORF">CWI78_11990</name>
</gene>
<dbReference type="GO" id="GO:0005737">
    <property type="term" value="C:cytoplasm"/>
    <property type="evidence" value="ECO:0007669"/>
    <property type="project" value="UniProtKB-SubCell"/>
</dbReference>
<evidence type="ECO:0000313" key="17">
    <source>
        <dbReference type="EMBL" id="RUO64885.1"/>
    </source>
</evidence>
<dbReference type="GO" id="GO:0046872">
    <property type="term" value="F:metal ion binding"/>
    <property type="evidence" value="ECO:0007669"/>
    <property type="project" value="UniProtKB-KW"/>
</dbReference>
<dbReference type="HAMAP" id="MF_01274">
    <property type="entry name" value="Pantothen_kinase_3"/>
    <property type="match status" value="1"/>
</dbReference>
<evidence type="ECO:0000256" key="12">
    <source>
        <dbReference type="ARBA" id="ARBA00022958"/>
    </source>
</evidence>
<comment type="pathway">
    <text evidence="4 16">Cofactor biosynthesis; coenzyme A biosynthesis; CoA from (R)-pantothenate: step 1/5.</text>
</comment>
<dbReference type="RefSeq" id="WP_126783033.1">
    <property type="nucleotide sequence ID" value="NZ_PIQC01000009.1"/>
</dbReference>
<sequence>MLLIDAGNTRSKFAWWNTSTDEIEILGAISHQSWLNDLSQPLKDLLLEVVSGRQIEREQQAIGCSVAAVQVMDTLNSSLAELGIKVAWQKTQAEQLGVVNGYRTQPERLGSDRWMALLGCHEQVKTNALIVDAGTALTLDWLSAKGQHLGGWIVPGRQLMLNALGQGTANLKGITIDDIERDGLAAGTNTFDGIAQGTEAALTGAIAQAIHLSESCFSQEPFEVVVTGGDGEHLMRTLSGKFRRYDDLLFKGLRLCADNLNS</sequence>
<evidence type="ECO:0000256" key="1">
    <source>
        <dbReference type="ARBA" id="ARBA00001206"/>
    </source>
</evidence>
<comment type="subunit">
    <text evidence="5 16">Homodimer.</text>
</comment>
<feature type="binding site" evidence="16">
    <location>
        <position position="135"/>
    </location>
    <ligand>
        <name>ATP</name>
        <dbReference type="ChEBI" id="CHEBI:30616"/>
    </ligand>
</feature>
<dbReference type="GO" id="GO:0005524">
    <property type="term" value="F:ATP binding"/>
    <property type="evidence" value="ECO:0007669"/>
    <property type="project" value="UniProtKB-UniRule"/>
</dbReference>
<comment type="function">
    <text evidence="16">Catalyzes the phosphorylation of pantothenate (Pan), the first step in CoA biosynthesis.</text>
</comment>
<dbReference type="EMBL" id="PIQC01000009">
    <property type="protein sequence ID" value="RUO64885.1"/>
    <property type="molecule type" value="Genomic_DNA"/>
</dbReference>
<evidence type="ECO:0000256" key="15">
    <source>
        <dbReference type="ARBA" id="ARBA00040883"/>
    </source>
</evidence>
<evidence type="ECO:0000256" key="5">
    <source>
        <dbReference type="ARBA" id="ARBA00011738"/>
    </source>
</evidence>
<dbReference type="AlphaFoldDB" id="A0A432YT61"/>
<dbReference type="EC" id="2.7.1.33" evidence="6 16"/>
<dbReference type="OrthoDB" id="9781305at2"/>
<evidence type="ECO:0000313" key="18">
    <source>
        <dbReference type="Proteomes" id="UP000288058"/>
    </source>
</evidence>
<evidence type="ECO:0000256" key="10">
    <source>
        <dbReference type="ARBA" id="ARBA00022777"/>
    </source>
</evidence>
<keyword evidence="11 16" id="KW-0067">ATP-binding</keyword>
<keyword evidence="16" id="KW-0479">Metal-binding</keyword>
<organism evidence="17 18">
    <name type="scientific">Idiomarina ramblicola</name>
    <dbReference type="NCBI Taxonomy" id="263724"/>
    <lineage>
        <taxon>Bacteria</taxon>
        <taxon>Pseudomonadati</taxon>
        <taxon>Pseudomonadota</taxon>
        <taxon>Gammaproteobacteria</taxon>
        <taxon>Alteromonadales</taxon>
        <taxon>Idiomarinaceae</taxon>
        <taxon>Idiomarina</taxon>
    </lineage>
</organism>
<keyword evidence="8 16" id="KW-0808">Transferase</keyword>
<dbReference type="PANTHER" id="PTHR34265">
    <property type="entry name" value="TYPE III PANTOTHENATE KINASE"/>
    <property type="match status" value="1"/>
</dbReference>
<evidence type="ECO:0000256" key="4">
    <source>
        <dbReference type="ARBA" id="ARBA00005225"/>
    </source>
</evidence>
<dbReference type="PANTHER" id="PTHR34265:SF1">
    <property type="entry name" value="TYPE III PANTOTHENATE KINASE"/>
    <property type="match status" value="1"/>
</dbReference>
<comment type="caution">
    <text evidence="17">The sequence shown here is derived from an EMBL/GenBank/DDBJ whole genome shotgun (WGS) entry which is preliminary data.</text>
</comment>
<protein>
    <recommendedName>
        <fullName evidence="15 16">Type III pantothenate kinase</fullName>
        <ecNumber evidence="6 16">2.7.1.33</ecNumber>
    </recommendedName>
    <alternativeName>
        <fullName evidence="16">PanK-III</fullName>
    </alternativeName>
    <alternativeName>
        <fullName evidence="16">Pantothenic acid kinase</fullName>
    </alternativeName>
</protein>
<comment type="similarity">
    <text evidence="14 16">Belongs to the type III pantothenate kinase family.</text>
</comment>
<comment type="cofactor">
    <cofactor evidence="16">
        <name>NH4(+)</name>
        <dbReference type="ChEBI" id="CHEBI:28938"/>
    </cofactor>
    <cofactor evidence="16">
        <name>K(+)</name>
        <dbReference type="ChEBI" id="CHEBI:29103"/>
    </cofactor>
    <text evidence="16">A monovalent cation. Ammonium or potassium.</text>
</comment>
<name>A0A432YT61_9GAMM</name>
<dbReference type="Proteomes" id="UP000288058">
    <property type="component" value="Unassembled WGS sequence"/>
</dbReference>
<keyword evidence="10 16" id="KW-0418">Kinase</keyword>
<feature type="binding site" evidence="16">
    <location>
        <position position="132"/>
    </location>
    <ligand>
        <name>K(+)</name>
        <dbReference type="ChEBI" id="CHEBI:29103"/>
    </ligand>
</feature>
<keyword evidence="18" id="KW-1185">Reference proteome</keyword>
<evidence type="ECO:0000256" key="3">
    <source>
        <dbReference type="ARBA" id="ARBA00004496"/>
    </source>
</evidence>
<dbReference type="SUPFAM" id="SSF53067">
    <property type="entry name" value="Actin-like ATPase domain"/>
    <property type="match status" value="2"/>
</dbReference>
<feature type="binding site" evidence="16">
    <location>
        <begin position="5"/>
        <end position="12"/>
    </location>
    <ligand>
        <name>ATP</name>
        <dbReference type="ChEBI" id="CHEBI:30616"/>
    </ligand>
</feature>
<evidence type="ECO:0000256" key="6">
    <source>
        <dbReference type="ARBA" id="ARBA00012102"/>
    </source>
</evidence>
<reference evidence="18" key="1">
    <citation type="journal article" date="2018" name="Front. Microbiol.">
        <title>Genome-Based Analysis Reveals the Taxonomy and Diversity of the Family Idiomarinaceae.</title>
        <authorList>
            <person name="Liu Y."/>
            <person name="Lai Q."/>
            <person name="Shao Z."/>
        </authorList>
    </citation>
    <scope>NUCLEOTIDE SEQUENCE [LARGE SCALE GENOMIC DNA]</scope>
    <source>
        <strain evidence="18">R22</strain>
    </source>
</reference>
<dbReference type="CDD" id="cd24015">
    <property type="entry name" value="ASKHA_NBD_PanK-III"/>
    <property type="match status" value="1"/>
</dbReference>
<dbReference type="GO" id="GO:0015937">
    <property type="term" value="P:coenzyme A biosynthetic process"/>
    <property type="evidence" value="ECO:0007669"/>
    <property type="project" value="UniProtKB-UniRule"/>
</dbReference>
<keyword evidence="13 16" id="KW-0173">Coenzyme A biosynthesis</keyword>
<dbReference type="GO" id="GO:0004594">
    <property type="term" value="F:pantothenate kinase activity"/>
    <property type="evidence" value="ECO:0007669"/>
    <property type="project" value="UniProtKB-UniRule"/>
</dbReference>
<dbReference type="UniPathway" id="UPA00241">
    <property type="reaction ID" value="UER00352"/>
</dbReference>
<comment type="cofactor">
    <cofactor evidence="2">
        <name>K(+)</name>
        <dbReference type="ChEBI" id="CHEBI:29103"/>
    </cofactor>
</comment>
<comment type="catalytic activity">
    <reaction evidence="1 16">
        <text>(R)-pantothenate + ATP = (R)-4'-phosphopantothenate + ADP + H(+)</text>
        <dbReference type="Rhea" id="RHEA:16373"/>
        <dbReference type="ChEBI" id="CHEBI:10986"/>
        <dbReference type="ChEBI" id="CHEBI:15378"/>
        <dbReference type="ChEBI" id="CHEBI:29032"/>
        <dbReference type="ChEBI" id="CHEBI:30616"/>
        <dbReference type="ChEBI" id="CHEBI:456216"/>
        <dbReference type="EC" id="2.7.1.33"/>
    </reaction>
</comment>
<evidence type="ECO:0000256" key="13">
    <source>
        <dbReference type="ARBA" id="ARBA00022993"/>
    </source>
</evidence>
<evidence type="ECO:0000256" key="9">
    <source>
        <dbReference type="ARBA" id="ARBA00022741"/>
    </source>
</evidence>
<keyword evidence="9 16" id="KW-0547">Nucleotide-binding</keyword>
<dbReference type="Pfam" id="PF03309">
    <property type="entry name" value="Pan_kinase"/>
    <property type="match status" value="1"/>
</dbReference>
<dbReference type="InterPro" id="IPR043129">
    <property type="entry name" value="ATPase_NBD"/>
</dbReference>
<feature type="active site" description="Proton acceptor" evidence="16">
    <location>
        <position position="112"/>
    </location>
</feature>
<evidence type="ECO:0000256" key="16">
    <source>
        <dbReference type="HAMAP-Rule" id="MF_01274"/>
    </source>
</evidence>
<accession>A0A432YT61</accession>
<comment type="subcellular location">
    <subcellularLocation>
        <location evidence="3 16">Cytoplasm</location>
    </subcellularLocation>
</comment>
<evidence type="ECO:0000256" key="2">
    <source>
        <dbReference type="ARBA" id="ARBA00001958"/>
    </source>
</evidence>
<evidence type="ECO:0000256" key="8">
    <source>
        <dbReference type="ARBA" id="ARBA00022679"/>
    </source>
</evidence>
<evidence type="ECO:0000256" key="11">
    <source>
        <dbReference type="ARBA" id="ARBA00022840"/>
    </source>
</evidence>